<dbReference type="EMBL" id="BJYR01000018">
    <property type="protein sequence ID" value="GEO00820.1"/>
    <property type="molecule type" value="Genomic_DNA"/>
</dbReference>
<dbReference type="Proteomes" id="UP000321464">
    <property type="component" value="Unassembled WGS sequence"/>
</dbReference>
<name>A0A512AM77_9SPHN</name>
<feature type="signal peptide" evidence="2">
    <location>
        <begin position="1"/>
        <end position="22"/>
    </location>
</feature>
<keyword evidence="2" id="KW-0812">Transmembrane</keyword>
<keyword evidence="2" id="KW-0732">Signal</keyword>
<dbReference type="Pfam" id="PF02321">
    <property type="entry name" value="OEP"/>
    <property type="match status" value="2"/>
</dbReference>
<proteinExistence type="inferred from homology"/>
<reference evidence="3 4" key="1">
    <citation type="submission" date="2019-07" db="EMBL/GenBank/DDBJ databases">
        <title>Whole genome shotgun sequence of Novosphingobium sediminis NBRC 106119.</title>
        <authorList>
            <person name="Hosoyama A."/>
            <person name="Uohara A."/>
            <person name="Ohji S."/>
            <person name="Ichikawa N."/>
        </authorList>
    </citation>
    <scope>NUCLEOTIDE SEQUENCE [LARGE SCALE GENOMIC DNA]</scope>
    <source>
        <strain evidence="3 4">NBRC 106119</strain>
    </source>
</reference>
<organism evidence="3 4">
    <name type="scientific">Novosphingobium sediminis</name>
    <dbReference type="NCBI Taxonomy" id="707214"/>
    <lineage>
        <taxon>Bacteria</taxon>
        <taxon>Pseudomonadati</taxon>
        <taxon>Pseudomonadota</taxon>
        <taxon>Alphaproteobacteria</taxon>
        <taxon>Sphingomonadales</taxon>
        <taxon>Sphingomonadaceae</taxon>
        <taxon>Novosphingobium</taxon>
    </lineage>
</organism>
<dbReference type="RefSeq" id="WP_147160156.1">
    <property type="nucleotide sequence ID" value="NZ_BJYR01000018.1"/>
</dbReference>
<evidence type="ECO:0000313" key="4">
    <source>
        <dbReference type="Proteomes" id="UP000321464"/>
    </source>
</evidence>
<evidence type="ECO:0000256" key="1">
    <source>
        <dbReference type="ARBA" id="ARBA00007613"/>
    </source>
</evidence>
<evidence type="ECO:0000313" key="3">
    <source>
        <dbReference type="EMBL" id="GEO00820.1"/>
    </source>
</evidence>
<keyword evidence="2" id="KW-0472">Membrane</keyword>
<comment type="caution">
    <text evidence="3">The sequence shown here is derived from an EMBL/GenBank/DDBJ whole genome shotgun (WGS) entry which is preliminary data.</text>
</comment>
<dbReference type="Gene3D" id="1.20.1600.10">
    <property type="entry name" value="Outer membrane efflux proteins (OEP)"/>
    <property type="match status" value="1"/>
</dbReference>
<keyword evidence="4" id="KW-1185">Reference proteome</keyword>
<sequence>MRPLALGLAAMLLLGASAPALAAPRARPAAPALPDTFRNAPTVTAAVPLADGWWQSFGDPVLDRMVETALASNFDIAAAAARLEQAAAGLKAAKGALLPQASLDGSAGFRRQSIEDVQGRAFSKFPGFKRTAEQYGLNGAASWELDLFGRLSAGARAARAEAGAAEAGLAGARLTIAAEVVNTYIDVRAIEARLAVARARVDAARDADGLLRQRAERGVAALTETDRSGAELAGAMTAVPALETALEVERNRLDVLMGRTPGRAAEDMGAGAIPAVRAPAAPDGPASLLARRPDVVAAERLVAASDARVAEAIRARYPRFTISGFAGFLASGMSNLFTGGAVQTGASGGLSVPLFTGGRLRAQQAAAEARLKEAVAAWQQTALQAAAEGEDALLALTKRGEQAEAAMVVAARLGDSRQRIETAFRAGAVSRVEALGVEQQRLDAEDAAIAARAEAARAGVAAFRALGGGWQAGGETLALSR</sequence>
<evidence type="ECO:0000256" key="2">
    <source>
        <dbReference type="RuleBase" id="RU362097"/>
    </source>
</evidence>
<keyword evidence="2" id="KW-0564">Palmitate</keyword>
<dbReference type="PANTHER" id="PTHR30203:SF25">
    <property type="entry name" value="OUTER MEMBRANE PROTEIN-RELATED"/>
    <property type="match status" value="1"/>
</dbReference>
<dbReference type="Gene3D" id="2.20.200.10">
    <property type="entry name" value="Outer membrane efflux proteins (OEP)"/>
    <property type="match status" value="1"/>
</dbReference>
<dbReference type="GO" id="GO:0005886">
    <property type="term" value="C:plasma membrane"/>
    <property type="evidence" value="ECO:0007669"/>
    <property type="project" value="UniProtKB-SubCell"/>
</dbReference>
<comment type="similarity">
    <text evidence="1 2">Belongs to the outer membrane factor (OMF) (TC 1.B.17) family.</text>
</comment>
<feature type="chain" id="PRO_5022266429" evidence="2">
    <location>
        <begin position="23"/>
        <end position="481"/>
    </location>
</feature>
<dbReference type="InterPro" id="IPR010131">
    <property type="entry name" value="MdtP/NodT-like"/>
</dbReference>
<protein>
    <submittedName>
        <fullName evidence="3">Transporter</fullName>
    </submittedName>
</protein>
<dbReference type="OrthoDB" id="7181739at2"/>
<dbReference type="GO" id="GO:0015562">
    <property type="term" value="F:efflux transmembrane transporter activity"/>
    <property type="evidence" value="ECO:0007669"/>
    <property type="project" value="InterPro"/>
</dbReference>
<keyword evidence="2" id="KW-0449">Lipoprotein</keyword>
<gene>
    <name evidence="3" type="primary">oprN</name>
    <name evidence="3" type="ORF">NSE01_26520</name>
</gene>
<dbReference type="NCBIfam" id="TIGR01845">
    <property type="entry name" value="outer_NodT"/>
    <property type="match status" value="1"/>
</dbReference>
<dbReference type="AlphaFoldDB" id="A0A512AM77"/>
<dbReference type="PANTHER" id="PTHR30203">
    <property type="entry name" value="OUTER MEMBRANE CATION EFFLUX PROTEIN"/>
    <property type="match status" value="1"/>
</dbReference>
<dbReference type="InterPro" id="IPR003423">
    <property type="entry name" value="OMP_efflux"/>
</dbReference>
<keyword evidence="2" id="KW-1134">Transmembrane beta strand</keyword>
<dbReference type="SUPFAM" id="SSF56954">
    <property type="entry name" value="Outer membrane efflux proteins (OEP)"/>
    <property type="match status" value="1"/>
</dbReference>
<comment type="subcellular location">
    <subcellularLocation>
        <location evidence="2">Cell membrane</location>
        <topology evidence="2">Lipid-anchor</topology>
    </subcellularLocation>
</comment>
<accession>A0A512AM77</accession>